<sequence>MKHLKAGMIFTSIGVYSNFILQILINAVLSRLLTPKEYGVVAIMQVFIVFFAMMIESGMGPAIIQNKKLSQEDVRVLYNFSAIFAIFVAILFGLFGQVLSLVYQHDIYKTLTWVQALSVLFNGLNIVPSAMLNKAKKFKHVNFSMVFANICGGIIGVSMAFLGFGVYALISSAIIFSIVNFLLNIYFTRLKFSKKMYLAPLKSIWTFSKNQFGFNFINYFSRNSDNILIGKFMGAAPLANYSKAYQLLMLPNSLFLGVITPVLQPVLSDYQDDVDYIRDVYYQVVHLLALIGLPLSVFLSLSSKQIILFMFGSQWGEAVVPFSILSLTVWIQMTLSSSGAIFQARNKTKLLFSTGLISAVILVGSIIIGVYIGDIVSVSVCLAIGFVLNFIVSFYRLIVIALQGKMLEFMKEFISPLFLGLILFVVLTLVSFIEPSSIFINLLVRGVIFLGVTILYVFSTGEKKVVRQIFGKK</sequence>
<dbReference type="GO" id="GO:0005886">
    <property type="term" value="C:plasma membrane"/>
    <property type="evidence" value="ECO:0007669"/>
    <property type="project" value="UniProtKB-SubCell"/>
</dbReference>
<evidence type="ECO:0000256" key="7">
    <source>
        <dbReference type="SAM" id="Phobius"/>
    </source>
</evidence>
<evidence type="ECO:0000256" key="1">
    <source>
        <dbReference type="ARBA" id="ARBA00004651"/>
    </source>
</evidence>
<accession>A0AA46YR05</accession>
<evidence type="ECO:0000256" key="4">
    <source>
        <dbReference type="ARBA" id="ARBA00022692"/>
    </source>
</evidence>
<feature type="transmembrane region" description="Helical" evidence="7">
    <location>
        <begin position="143"/>
        <end position="161"/>
    </location>
</feature>
<keyword evidence="4 7" id="KW-0812">Transmembrane</keyword>
<feature type="transmembrane region" description="Helical" evidence="7">
    <location>
        <begin position="438"/>
        <end position="458"/>
    </location>
</feature>
<reference evidence="8" key="1">
    <citation type="submission" date="2022-10" db="EMBL/GenBank/DDBJ databases">
        <title>Genome assembly of Lactococcus garvieae isolates from cricket gut.</title>
        <authorList>
            <person name="Luecke A.R."/>
            <person name="Brown A.M.V."/>
            <person name="Wakeman C.A."/>
        </authorList>
    </citation>
    <scope>NUCLEOTIDE SEQUENCE</scope>
    <source>
        <strain evidence="8">Alexii-11_2</strain>
    </source>
</reference>
<feature type="transmembrane region" description="Helical" evidence="7">
    <location>
        <begin position="350"/>
        <end position="371"/>
    </location>
</feature>
<organism evidence="8 9">
    <name type="scientific">Lactococcus garvieae</name>
    <dbReference type="NCBI Taxonomy" id="1363"/>
    <lineage>
        <taxon>Bacteria</taxon>
        <taxon>Bacillati</taxon>
        <taxon>Bacillota</taxon>
        <taxon>Bacilli</taxon>
        <taxon>Lactobacillales</taxon>
        <taxon>Streptococcaceae</taxon>
        <taxon>Lactococcus</taxon>
    </lineage>
</organism>
<keyword evidence="6 7" id="KW-0472">Membrane</keyword>
<evidence type="ECO:0000256" key="3">
    <source>
        <dbReference type="ARBA" id="ARBA00022475"/>
    </source>
</evidence>
<comment type="similarity">
    <text evidence="2">Belongs to the polysaccharide synthase family.</text>
</comment>
<feature type="transmembrane region" description="Helical" evidence="7">
    <location>
        <begin position="111"/>
        <end position="131"/>
    </location>
</feature>
<feature type="transmembrane region" description="Helical" evidence="7">
    <location>
        <begin position="413"/>
        <end position="432"/>
    </location>
</feature>
<feature type="transmembrane region" description="Helical" evidence="7">
    <location>
        <begin position="41"/>
        <end position="64"/>
    </location>
</feature>
<evidence type="ECO:0000256" key="6">
    <source>
        <dbReference type="ARBA" id="ARBA00023136"/>
    </source>
</evidence>
<feature type="transmembrane region" description="Helical" evidence="7">
    <location>
        <begin position="7"/>
        <end position="29"/>
    </location>
</feature>
<feature type="transmembrane region" description="Helical" evidence="7">
    <location>
        <begin position="167"/>
        <end position="187"/>
    </location>
</feature>
<feature type="transmembrane region" description="Helical" evidence="7">
    <location>
        <begin position="377"/>
        <end position="401"/>
    </location>
</feature>
<protein>
    <submittedName>
        <fullName evidence="8">Lipopolysaccharide biosynthesis protein</fullName>
    </submittedName>
</protein>
<proteinExistence type="inferred from homology"/>
<evidence type="ECO:0000256" key="5">
    <source>
        <dbReference type="ARBA" id="ARBA00022989"/>
    </source>
</evidence>
<dbReference type="RefSeq" id="WP_264308313.1">
    <property type="nucleotide sequence ID" value="NZ_CP109635.1"/>
</dbReference>
<dbReference type="PANTHER" id="PTHR30250">
    <property type="entry name" value="PST FAMILY PREDICTED COLANIC ACID TRANSPORTER"/>
    <property type="match status" value="1"/>
</dbReference>
<evidence type="ECO:0000313" key="9">
    <source>
        <dbReference type="Proteomes" id="UP001164042"/>
    </source>
</evidence>
<keyword evidence="5 7" id="KW-1133">Transmembrane helix</keyword>
<dbReference type="Pfam" id="PF13440">
    <property type="entry name" value="Polysacc_synt_3"/>
    <property type="match status" value="1"/>
</dbReference>
<dbReference type="CDD" id="cd13127">
    <property type="entry name" value="MATE_tuaB_like"/>
    <property type="match status" value="1"/>
</dbReference>
<gene>
    <name evidence="8" type="ORF">OF801_00820</name>
</gene>
<comment type="subcellular location">
    <subcellularLocation>
        <location evidence="1">Cell membrane</location>
        <topology evidence="1">Multi-pass membrane protein</topology>
    </subcellularLocation>
</comment>
<feature type="transmembrane region" description="Helical" evidence="7">
    <location>
        <begin position="280"/>
        <end position="301"/>
    </location>
</feature>
<dbReference type="InterPro" id="IPR050833">
    <property type="entry name" value="Poly_Biosynth_Transport"/>
</dbReference>
<keyword evidence="3" id="KW-1003">Cell membrane</keyword>
<name>A0AA46YR05_9LACT</name>
<dbReference type="PANTHER" id="PTHR30250:SF10">
    <property type="entry name" value="LIPOPOLYSACCHARIDE BIOSYNTHESIS PROTEIN WZXC"/>
    <property type="match status" value="1"/>
</dbReference>
<evidence type="ECO:0000256" key="2">
    <source>
        <dbReference type="ARBA" id="ARBA00007430"/>
    </source>
</evidence>
<dbReference type="AlphaFoldDB" id="A0AA46YR05"/>
<evidence type="ECO:0000313" key="8">
    <source>
        <dbReference type="EMBL" id="UYT10515.1"/>
    </source>
</evidence>
<dbReference type="Proteomes" id="UP001164042">
    <property type="component" value="Chromosome"/>
</dbReference>
<dbReference type="EMBL" id="CP109635">
    <property type="protein sequence ID" value="UYT10515.1"/>
    <property type="molecule type" value="Genomic_DNA"/>
</dbReference>
<feature type="transmembrane region" description="Helical" evidence="7">
    <location>
        <begin position="76"/>
        <end position="99"/>
    </location>
</feature>